<keyword evidence="5" id="KW-0472">Membrane</keyword>
<keyword evidence="3" id="KW-0597">Phosphoprotein</keyword>
<dbReference type="InterPro" id="IPR003661">
    <property type="entry name" value="HisK_dim/P_dom"/>
</dbReference>
<dbReference type="OrthoDB" id="9796100at2"/>
<accession>A0A437P573</accession>
<organism evidence="7 8">
    <name type="scientific">Methylobacterium oryzihabitans</name>
    <dbReference type="NCBI Taxonomy" id="2499852"/>
    <lineage>
        <taxon>Bacteria</taxon>
        <taxon>Pseudomonadati</taxon>
        <taxon>Pseudomonadota</taxon>
        <taxon>Alphaproteobacteria</taxon>
        <taxon>Hyphomicrobiales</taxon>
        <taxon>Methylobacteriaceae</taxon>
        <taxon>Methylobacterium</taxon>
    </lineage>
</organism>
<dbReference type="GO" id="GO:0000155">
    <property type="term" value="F:phosphorelay sensor kinase activity"/>
    <property type="evidence" value="ECO:0007669"/>
    <property type="project" value="InterPro"/>
</dbReference>
<dbReference type="RefSeq" id="WP_127729937.1">
    <property type="nucleotide sequence ID" value="NZ_SACP01000012.1"/>
</dbReference>
<dbReference type="EMBL" id="SACP01000012">
    <property type="protein sequence ID" value="RVU17435.1"/>
    <property type="molecule type" value="Genomic_DNA"/>
</dbReference>
<dbReference type="InterPro" id="IPR005467">
    <property type="entry name" value="His_kinase_dom"/>
</dbReference>
<protein>
    <recommendedName>
        <fullName evidence="2">histidine kinase</fullName>
        <ecNumber evidence="2">2.7.13.3</ecNumber>
    </recommendedName>
</protein>
<dbReference type="InterPro" id="IPR036097">
    <property type="entry name" value="HisK_dim/P_sf"/>
</dbReference>
<keyword evidence="5" id="KW-0812">Transmembrane</keyword>
<dbReference type="PANTHER" id="PTHR43065:SF49">
    <property type="entry name" value="HISTIDINE KINASE"/>
    <property type="match status" value="1"/>
</dbReference>
<dbReference type="EC" id="2.7.13.3" evidence="2"/>
<feature type="transmembrane region" description="Helical" evidence="5">
    <location>
        <begin position="32"/>
        <end position="52"/>
    </location>
</feature>
<evidence type="ECO:0000256" key="5">
    <source>
        <dbReference type="SAM" id="Phobius"/>
    </source>
</evidence>
<comment type="catalytic activity">
    <reaction evidence="1">
        <text>ATP + protein L-histidine = ADP + protein N-phospho-L-histidine.</text>
        <dbReference type="EC" id="2.7.13.3"/>
    </reaction>
</comment>
<dbReference type="Gene3D" id="1.10.287.130">
    <property type="match status" value="1"/>
</dbReference>
<gene>
    <name evidence="7" type="ORF">EOE48_13680</name>
</gene>
<evidence type="ECO:0000256" key="1">
    <source>
        <dbReference type="ARBA" id="ARBA00000085"/>
    </source>
</evidence>
<dbReference type="Pfam" id="PF02518">
    <property type="entry name" value="HATPase_c"/>
    <property type="match status" value="1"/>
</dbReference>
<dbReference type="InterPro" id="IPR036890">
    <property type="entry name" value="HATPase_C_sf"/>
</dbReference>
<dbReference type="PROSITE" id="PS50109">
    <property type="entry name" value="HIS_KIN"/>
    <property type="match status" value="1"/>
</dbReference>
<feature type="transmembrane region" description="Helical" evidence="5">
    <location>
        <begin position="64"/>
        <end position="86"/>
    </location>
</feature>
<evidence type="ECO:0000313" key="8">
    <source>
        <dbReference type="Proteomes" id="UP000286997"/>
    </source>
</evidence>
<dbReference type="InterPro" id="IPR004358">
    <property type="entry name" value="Sig_transdc_His_kin-like_C"/>
</dbReference>
<keyword evidence="8" id="KW-1185">Reference proteome</keyword>
<feature type="transmembrane region" description="Helical" evidence="5">
    <location>
        <begin position="92"/>
        <end position="112"/>
    </location>
</feature>
<name>A0A437P573_9HYPH</name>
<evidence type="ECO:0000313" key="7">
    <source>
        <dbReference type="EMBL" id="RVU17435.1"/>
    </source>
</evidence>
<evidence type="ECO:0000259" key="6">
    <source>
        <dbReference type="PROSITE" id="PS50109"/>
    </source>
</evidence>
<evidence type="ECO:0000256" key="4">
    <source>
        <dbReference type="SAM" id="Coils"/>
    </source>
</evidence>
<proteinExistence type="predicted"/>
<dbReference type="SUPFAM" id="SSF47384">
    <property type="entry name" value="Homodimeric domain of signal transducing histidine kinase"/>
    <property type="match status" value="1"/>
</dbReference>
<dbReference type="SMART" id="SM00387">
    <property type="entry name" value="HATPase_c"/>
    <property type="match status" value="1"/>
</dbReference>
<dbReference type="Proteomes" id="UP000286997">
    <property type="component" value="Unassembled WGS sequence"/>
</dbReference>
<feature type="domain" description="Histidine kinase" evidence="6">
    <location>
        <begin position="172"/>
        <end position="386"/>
    </location>
</feature>
<feature type="coiled-coil region" evidence="4">
    <location>
        <begin position="129"/>
        <end position="163"/>
    </location>
</feature>
<dbReference type="SUPFAM" id="SSF55874">
    <property type="entry name" value="ATPase domain of HSP90 chaperone/DNA topoisomerase II/histidine kinase"/>
    <property type="match status" value="1"/>
</dbReference>
<reference evidence="7 8" key="1">
    <citation type="submission" date="2019-01" db="EMBL/GenBank/DDBJ databases">
        <authorList>
            <person name="Chen W.-M."/>
        </authorList>
    </citation>
    <scope>NUCLEOTIDE SEQUENCE [LARGE SCALE GENOMIC DNA]</scope>
    <source>
        <strain evidence="7 8">TER-1</strain>
    </source>
</reference>
<dbReference type="Gene3D" id="3.30.565.10">
    <property type="entry name" value="Histidine kinase-like ATPase, C-terminal domain"/>
    <property type="match status" value="1"/>
</dbReference>
<comment type="caution">
    <text evidence="7">The sequence shown here is derived from an EMBL/GenBank/DDBJ whole genome shotgun (WGS) entry which is preliminary data.</text>
</comment>
<evidence type="ECO:0000256" key="3">
    <source>
        <dbReference type="ARBA" id="ARBA00022553"/>
    </source>
</evidence>
<keyword evidence="4" id="KW-0175">Coiled coil</keyword>
<dbReference type="SMART" id="SM00388">
    <property type="entry name" value="HisKA"/>
    <property type="match status" value="1"/>
</dbReference>
<dbReference type="PRINTS" id="PR00344">
    <property type="entry name" value="BCTRLSENSOR"/>
</dbReference>
<dbReference type="PANTHER" id="PTHR43065">
    <property type="entry name" value="SENSOR HISTIDINE KINASE"/>
    <property type="match status" value="1"/>
</dbReference>
<keyword evidence="5" id="KW-1133">Transmembrane helix</keyword>
<dbReference type="CDD" id="cd00082">
    <property type="entry name" value="HisKA"/>
    <property type="match status" value="1"/>
</dbReference>
<evidence type="ECO:0000256" key="2">
    <source>
        <dbReference type="ARBA" id="ARBA00012438"/>
    </source>
</evidence>
<dbReference type="AlphaFoldDB" id="A0A437P573"/>
<dbReference type="InterPro" id="IPR003594">
    <property type="entry name" value="HATPase_dom"/>
</dbReference>
<sequence>MVDTTAGAPGPGSLPSQAGCLSSRLDLLWTNAAGGLAALACLVVLLVLLRAATQQTDARTGRRIRAFAIFVAACGVLHGLDLLSLWARAGSAAAPAVLLTSLVALAAAIALWRARPEAPSASARPDPALAALTAERDLALAALERAKAERARTEELLRQSQKMEAIGHLAGGVAHDFNNLLNVILGNLERIERQVPQEDGVLGPLRDAMTGAERAAAVTHQLLAFARKQPLAPAETDVNALIGEVVELLRGTIGARIRLATDLAAALPLIRVDPNQLENAILNLAINARDAMPGGGLLTLTTAMIPGGEGGGARVLVEVRDNGIGMTAEVAARAFEPFFTTKPSGQGTGLGLSQVSGFARQSGGSAAISSRVGGGTAIRLVFPALPESAAVPAAPPGLPEPRMQFQSLPAA</sequence>